<dbReference type="CDD" id="cd00067">
    <property type="entry name" value="GAL4"/>
    <property type="match status" value="1"/>
</dbReference>
<keyword evidence="2" id="KW-0539">Nucleus</keyword>
<keyword evidence="1" id="KW-0479">Metal-binding</keyword>
<dbReference type="PANTHER" id="PTHR46910">
    <property type="entry name" value="TRANSCRIPTION FACTOR PDR1"/>
    <property type="match status" value="1"/>
</dbReference>
<reference evidence="5 6" key="1">
    <citation type="submission" date="2017-06" db="EMBL/GenBank/DDBJ databases">
        <title>Comparative genomic analysis of Ambrosia Fusariam Clade fungi.</title>
        <authorList>
            <person name="Stajich J.E."/>
            <person name="Carrillo J."/>
            <person name="Kijimoto T."/>
            <person name="Eskalen A."/>
            <person name="O'Donnell K."/>
            <person name="Kasson M."/>
        </authorList>
    </citation>
    <scope>NUCLEOTIDE SEQUENCE [LARGE SCALE GENOMIC DNA]</scope>
    <source>
        <strain evidence="5 6">NRRL62584</strain>
    </source>
</reference>
<dbReference type="GO" id="GO:0006351">
    <property type="term" value="P:DNA-templated transcription"/>
    <property type="evidence" value="ECO:0007669"/>
    <property type="project" value="InterPro"/>
</dbReference>
<accession>A0A428PR14</accession>
<name>A0A428PR14_9HYPO</name>
<dbReference type="STRING" id="1325734.A0A428PR14"/>
<dbReference type="PANTHER" id="PTHR46910:SF32">
    <property type="entry name" value="TRANSCRIPTION FACTOR DOMAIN-CONTAINING PROTEIN-RELATED"/>
    <property type="match status" value="1"/>
</dbReference>
<dbReference type="SMART" id="SM00066">
    <property type="entry name" value="GAL4"/>
    <property type="match status" value="1"/>
</dbReference>
<dbReference type="Pfam" id="PF04082">
    <property type="entry name" value="Fungal_trans"/>
    <property type="match status" value="1"/>
</dbReference>
<dbReference type="InterPro" id="IPR001138">
    <property type="entry name" value="Zn2Cys6_DnaBD"/>
</dbReference>
<organism evidence="5 6">
    <name type="scientific">Fusarium duplospermum</name>
    <dbReference type="NCBI Taxonomy" id="1325734"/>
    <lineage>
        <taxon>Eukaryota</taxon>
        <taxon>Fungi</taxon>
        <taxon>Dikarya</taxon>
        <taxon>Ascomycota</taxon>
        <taxon>Pezizomycotina</taxon>
        <taxon>Sordariomycetes</taxon>
        <taxon>Hypocreomycetidae</taxon>
        <taxon>Hypocreales</taxon>
        <taxon>Nectriaceae</taxon>
        <taxon>Fusarium</taxon>
        <taxon>Fusarium solani species complex</taxon>
    </lineage>
</organism>
<feature type="compositionally biased region" description="Polar residues" evidence="3">
    <location>
        <begin position="124"/>
        <end position="138"/>
    </location>
</feature>
<dbReference type="AlphaFoldDB" id="A0A428PR14"/>
<dbReference type="InterPro" id="IPR007219">
    <property type="entry name" value="XnlR_reg_dom"/>
</dbReference>
<dbReference type="Gene3D" id="4.10.240.10">
    <property type="entry name" value="Zn(2)-C6 fungal-type DNA-binding domain"/>
    <property type="match status" value="1"/>
</dbReference>
<feature type="region of interest" description="Disordered" evidence="3">
    <location>
        <begin position="82"/>
        <end position="139"/>
    </location>
</feature>
<dbReference type="InterPro" id="IPR036864">
    <property type="entry name" value="Zn2-C6_fun-type_DNA-bd_sf"/>
</dbReference>
<evidence type="ECO:0000313" key="6">
    <source>
        <dbReference type="Proteomes" id="UP000288168"/>
    </source>
</evidence>
<dbReference type="OrthoDB" id="3266505at2759"/>
<dbReference type="PROSITE" id="PS00463">
    <property type="entry name" value="ZN2_CY6_FUNGAL_1"/>
    <property type="match status" value="1"/>
</dbReference>
<dbReference type="GO" id="GO:0003677">
    <property type="term" value="F:DNA binding"/>
    <property type="evidence" value="ECO:0007669"/>
    <property type="project" value="InterPro"/>
</dbReference>
<dbReference type="GO" id="GO:0000981">
    <property type="term" value="F:DNA-binding transcription factor activity, RNA polymerase II-specific"/>
    <property type="evidence" value="ECO:0007669"/>
    <property type="project" value="InterPro"/>
</dbReference>
<dbReference type="EMBL" id="NKCI01000101">
    <property type="protein sequence ID" value="RSL55453.1"/>
    <property type="molecule type" value="Genomic_DNA"/>
</dbReference>
<evidence type="ECO:0000259" key="4">
    <source>
        <dbReference type="PROSITE" id="PS50048"/>
    </source>
</evidence>
<dbReference type="Pfam" id="PF00172">
    <property type="entry name" value="Zn_clus"/>
    <property type="match status" value="1"/>
</dbReference>
<evidence type="ECO:0000313" key="5">
    <source>
        <dbReference type="EMBL" id="RSL55453.1"/>
    </source>
</evidence>
<dbReference type="SUPFAM" id="SSF57701">
    <property type="entry name" value="Zn2/Cys6 DNA-binding domain"/>
    <property type="match status" value="1"/>
</dbReference>
<feature type="domain" description="Zn(2)-C6 fungal-type" evidence="4">
    <location>
        <begin position="23"/>
        <end position="52"/>
    </location>
</feature>
<feature type="compositionally biased region" description="Polar residues" evidence="3">
    <location>
        <begin position="82"/>
        <end position="91"/>
    </location>
</feature>
<gene>
    <name evidence="5" type="ORF">CEP54_009345</name>
</gene>
<dbReference type="GO" id="GO:0008270">
    <property type="term" value="F:zinc ion binding"/>
    <property type="evidence" value="ECO:0007669"/>
    <property type="project" value="InterPro"/>
</dbReference>
<comment type="caution">
    <text evidence="5">The sequence shown here is derived from an EMBL/GenBank/DDBJ whole genome shotgun (WGS) entry which is preliminary data.</text>
</comment>
<evidence type="ECO:0000256" key="1">
    <source>
        <dbReference type="ARBA" id="ARBA00022723"/>
    </source>
</evidence>
<dbReference type="PROSITE" id="PS50048">
    <property type="entry name" value="ZN2_CY6_FUNGAL_2"/>
    <property type="match status" value="1"/>
</dbReference>
<feature type="compositionally biased region" description="Pro residues" evidence="3">
    <location>
        <begin position="112"/>
        <end position="121"/>
    </location>
</feature>
<evidence type="ECO:0000256" key="2">
    <source>
        <dbReference type="ARBA" id="ARBA00023242"/>
    </source>
</evidence>
<dbReference type="InterPro" id="IPR050987">
    <property type="entry name" value="AtrR-like"/>
</dbReference>
<dbReference type="Proteomes" id="UP000288168">
    <property type="component" value="Unassembled WGS sequence"/>
</dbReference>
<evidence type="ECO:0000256" key="3">
    <source>
        <dbReference type="SAM" id="MobiDB-lite"/>
    </source>
</evidence>
<sequence>MEYETEAQSPSPIRRRRKKISNACIGCRNRKTRCSGRDPCEKCVSRKERCVFEEKEKKAAVSFEYLDGLHARIKALETQLQATQSSRTEGQLSIPDGAGEEGSPESSFENPLPDPEMPPPASVASHTSQDPRQPQNIYQDPVSEDLTNTLVTSEPQIKVHRHGHPAYLGHSSTLSFSRNVRNLLQRSSPIADPGSVSVERQDISYTTSLPPIALDLASIPLPRLSYAEYLTNTVVTHFGSLYSLFEPEAFLRKLRAFYSDRRQGWVPDATLWHIQMLLVLAFGKSMLSREHCEKGPSGMAYFTHAIEAMPDIRRLYEYPLLSIEILCLAALFMHATDLLQESYVTIGQALRTSVTNVMNKLFPEALRPPNVEYQRRLWWTVYCIDRKSAAMLGSPSVMRDDDISIPFPDIKDGDDAQNAFAIHVRISSHLGKILDIIYGIHGQQRNFLVEVKAILSRLAETSSVLRQHLCLDLQQSRESANREAATLHLLLHQCVILTVRPVLFSLLKPLLSADTPSSRKTQPSSPAFESMLRMCIDSAIHILKIMSLLKHQMMCDIFLPYDIDAVFSAAFALILVDIIRPANELLWDLPQVMSLLDEYVSRHVVPAQAYRADLVQLLELHNKIRCGGSSPFPNPGDAGAVGQISNLAGFAIAHPGQTGISPDPVWSRIKNGNDGVVQAHPDAILSVIDDLDVAGTDILDTTLLDGGWMWELDGLSTDP</sequence>
<keyword evidence="6" id="KW-1185">Reference proteome</keyword>
<dbReference type="SMART" id="SM00906">
    <property type="entry name" value="Fungal_trans"/>
    <property type="match status" value="1"/>
</dbReference>
<dbReference type="CDD" id="cd12148">
    <property type="entry name" value="fungal_TF_MHR"/>
    <property type="match status" value="1"/>
</dbReference>
<protein>
    <recommendedName>
        <fullName evidence="4">Zn(2)-C6 fungal-type domain-containing protein</fullName>
    </recommendedName>
</protein>
<proteinExistence type="predicted"/>